<feature type="domain" description="Restriction endonuclease type IV Mrr" evidence="1">
    <location>
        <begin position="167"/>
        <end position="289"/>
    </location>
</feature>
<sequence length="315" mass="35634">MAIPKHDEVRLPLLKLISDGGVYTQKVCVERLQDYFGLTEEEINATLPSGKNIFNDRVHWAKFYMKIAGFIDFPKRGEFQISELGKEVLIGNPDKIDTSMLEEIPAFQAFLKRSKKKSVNETKDQVNISVAVIEQTQEEPTNTPYEMIEQSFEELNIIVADELLEKLKEMDFFKFEDVVLELLVKLGYGGSKEIAKQNTKRTGDGGIDGIINADPLGLNKIFVQAKRWSETIIGRPEIQKFAGALDGFGGNHGIFITTSSFSKDAYEYVKLLPNKNIVLIDGQQLAQYMIEVGLGVSVEKVYEVKKIDLDYFMEE</sequence>
<dbReference type="RefSeq" id="WP_116076612.1">
    <property type="nucleotide sequence ID" value="NZ_CP187630.1"/>
</dbReference>
<keyword evidence="3" id="KW-0255">Endonuclease</keyword>
<dbReference type="Proteomes" id="UP000256519">
    <property type="component" value="Unassembled WGS sequence"/>
</dbReference>
<feature type="domain" description="Restriction system protein Mrr-like N-terminal" evidence="2">
    <location>
        <begin position="8"/>
        <end position="89"/>
    </location>
</feature>
<evidence type="ECO:0000313" key="3">
    <source>
        <dbReference type="EMBL" id="RDZ11499.1"/>
    </source>
</evidence>
<evidence type="ECO:0000259" key="1">
    <source>
        <dbReference type="Pfam" id="PF04471"/>
    </source>
</evidence>
<dbReference type="InterPro" id="IPR007560">
    <property type="entry name" value="Restrct_endonuc_IV_Mrr"/>
</dbReference>
<dbReference type="InterPro" id="IPR011335">
    <property type="entry name" value="Restrct_endonuc-II-like"/>
</dbReference>
<dbReference type="PANTHER" id="PTHR30015:SF7">
    <property type="entry name" value="TYPE IV METHYL-DIRECTED RESTRICTION ENZYME ECOKMRR"/>
    <property type="match status" value="1"/>
</dbReference>
<evidence type="ECO:0000313" key="4">
    <source>
        <dbReference type="Proteomes" id="UP000256519"/>
    </source>
</evidence>
<dbReference type="EMBL" id="PQWM01000028">
    <property type="protein sequence ID" value="RDZ11499.1"/>
    <property type="molecule type" value="Genomic_DNA"/>
</dbReference>
<dbReference type="GO" id="GO:0003677">
    <property type="term" value="F:DNA binding"/>
    <property type="evidence" value="ECO:0007669"/>
    <property type="project" value="InterPro"/>
</dbReference>
<dbReference type="InterPro" id="IPR011856">
    <property type="entry name" value="tRNA_endonuc-like_dom_sf"/>
</dbReference>
<protein>
    <submittedName>
        <fullName evidence="3">Restriction endonuclease</fullName>
    </submittedName>
</protein>
<dbReference type="PANTHER" id="PTHR30015">
    <property type="entry name" value="MRR RESTRICTION SYSTEM PROTEIN"/>
    <property type="match status" value="1"/>
</dbReference>
<dbReference type="Pfam" id="PF14338">
    <property type="entry name" value="Mrr_N"/>
    <property type="match status" value="1"/>
</dbReference>
<proteinExistence type="predicted"/>
<dbReference type="SUPFAM" id="SSF52980">
    <property type="entry name" value="Restriction endonuclease-like"/>
    <property type="match status" value="1"/>
</dbReference>
<organism evidence="3 4">
    <name type="scientific">Priestia megaterium</name>
    <name type="common">Bacillus megaterium</name>
    <dbReference type="NCBI Taxonomy" id="1404"/>
    <lineage>
        <taxon>Bacteria</taxon>
        <taxon>Bacillati</taxon>
        <taxon>Bacillota</taxon>
        <taxon>Bacilli</taxon>
        <taxon>Bacillales</taxon>
        <taxon>Bacillaceae</taxon>
        <taxon>Priestia</taxon>
    </lineage>
</organism>
<keyword evidence="3" id="KW-0378">Hydrolase</keyword>
<dbReference type="GO" id="GO:0015666">
    <property type="term" value="F:restriction endodeoxyribonuclease activity"/>
    <property type="evidence" value="ECO:0007669"/>
    <property type="project" value="TreeGrafter"/>
</dbReference>
<evidence type="ECO:0000259" key="2">
    <source>
        <dbReference type="Pfam" id="PF14338"/>
    </source>
</evidence>
<keyword evidence="3" id="KW-0540">Nuclease</keyword>
<dbReference type="Gene3D" id="3.40.1350.10">
    <property type="match status" value="1"/>
</dbReference>
<comment type="caution">
    <text evidence="3">The sequence shown here is derived from an EMBL/GenBank/DDBJ whole genome shotgun (WGS) entry which is preliminary data.</text>
</comment>
<accession>A0A3D8WXQ7</accession>
<dbReference type="AlphaFoldDB" id="A0A3D8WXQ7"/>
<name>A0A3D8WXQ7_PRIMG</name>
<dbReference type="GO" id="GO:0009307">
    <property type="term" value="P:DNA restriction-modification system"/>
    <property type="evidence" value="ECO:0007669"/>
    <property type="project" value="InterPro"/>
</dbReference>
<dbReference type="Pfam" id="PF04471">
    <property type="entry name" value="Mrr_cat"/>
    <property type="match status" value="1"/>
</dbReference>
<gene>
    <name evidence="3" type="ORF">C3744_20780</name>
</gene>
<dbReference type="InterPro" id="IPR025745">
    <property type="entry name" value="Mrr-like_N_dom"/>
</dbReference>
<dbReference type="InterPro" id="IPR052906">
    <property type="entry name" value="Type_IV_Methyl-Rstrct_Enzyme"/>
</dbReference>
<reference evidence="3" key="1">
    <citation type="journal article" date="2018" name="Appl. Environ. Microbiol.">
        <title>Antimicrobial susceptibility testing and tentative epidemiological cut-off values of five Bacillus species relevant for use as animal feed additives or for plant protection.</title>
        <authorList>
            <person name="Agerso Y."/>
            <person name="Stuer-Lauridsen B."/>
            <person name="Bjerre K."/>
            <person name="Jensen M.G."/>
            <person name="Johansen E."/>
            <person name="Bennedsen M."/>
            <person name="Brockmann E."/>
            <person name="Nielsen B."/>
        </authorList>
    </citation>
    <scope>NUCLEOTIDE SEQUENCE [LARGE SCALE GENOMIC DNA]</scope>
    <source>
        <strain evidence="3">CHCC20162</strain>
    </source>
</reference>